<dbReference type="Gene3D" id="1.25.40.10">
    <property type="entry name" value="Tetratricopeptide repeat domain"/>
    <property type="match status" value="1"/>
</dbReference>
<organism evidence="1 2">
    <name type="scientific">Eiseniibacteriota bacterium</name>
    <dbReference type="NCBI Taxonomy" id="2212470"/>
    <lineage>
        <taxon>Bacteria</taxon>
        <taxon>Candidatus Eiseniibacteriota</taxon>
    </lineage>
</organism>
<evidence type="ECO:0008006" key="3">
    <source>
        <dbReference type="Google" id="ProtNLM"/>
    </source>
</evidence>
<reference evidence="1" key="1">
    <citation type="submission" date="2019-03" db="EMBL/GenBank/DDBJ databases">
        <title>Lake Tanganyika Metagenome-Assembled Genomes (MAGs).</title>
        <authorList>
            <person name="Tran P."/>
        </authorList>
    </citation>
    <scope>NUCLEOTIDE SEQUENCE</scope>
    <source>
        <strain evidence="1">M_DeepCast_400m_m2_100</strain>
    </source>
</reference>
<protein>
    <recommendedName>
        <fullName evidence="3">Tetratricopeptide repeat protein</fullName>
    </recommendedName>
</protein>
<name>A0A938BQ05_UNCEI</name>
<feature type="non-terminal residue" evidence="1">
    <location>
        <position position="218"/>
    </location>
</feature>
<sequence>MGSVVLIVLLVLLAAAVVALPVWRTRRRKAVGLLTRYQTIAGALLDEDWKRAGDELKEIIRADTEDLGAYLRLARLLQRQGDRERAILVRRSLLARDLRDREAKIEIHGGLLEDLLRLKRFEEAARVAEELRHLERRSARLARAELEIALELEQPEEAQRALDRLRRTDEDAYRREAPRARTALASLALKRGDRREAERLLHEALKVDGDWLAALLLL</sequence>
<dbReference type="AlphaFoldDB" id="A0A938BQ05"/>
<evidence type="ECO:0000313" key="1">
    <source>
        <dbReference type="EMBL" id="MBM3316622.1"/>
    </source>
</evidence>
<dbReference type="InterPro" id="IPR011990">
    <property type="entry name" value="TPR-like_helical_dom_sf"/>
</dbReference>
<dbReference type="EMBL" id="VGIY01000026">
    <property type="protein sequence ID" value="MBM3316622.1"/>
    <property type="molecule type" value="Genomic_DNA"/>
</dbReference>
<evidence type="ECO:0000313" key="2">
    <source>
        <dbReference type="Proteomes" id="UP000748308"/>
    </source>
</evidence>
<comment type="caution">
    <text evidence="1">The sequence shown here is derived from an EMBL/GenBank/DDBJ whole genome shotgun (WGS) entry which is preliminary data.</text>
</comment>
<accession>A0A938BQ05</accession>
<gene>
    <name evidence="1" type="ORF">FJY75_02095</name>
</gene>
<dbReference type="SUPFAM" id="SSF48452">
    <property type="entry name" value="TPR-like"/>
    <property type="match status" value="1"/>
</dbReference>
<dbReference type="Proteomes" id="UP000748308">
    <property type="component" value="Unassembled WGS sequence"/>
</dbReference>
<proteinExistence type="predicted"/>